<gene>
    <name evidence="4" type="ORF">F7O44_23785</name>
</gene>
<evidence type="ECO:0000313" key="4">
    <source>
        <dbReference type="EMBL" id="NDL60097.1"/>
    </source>
</evidence>
<evidence type="ECO:0000256" key="2">
    <source>
        <dbReference type="RuleBase" id="RU003616"/>
    </source>
</evidence>
<name>A0A7K3MAN7_9ACTN</name>
<dbReference type="Pfam" id="PF00011">
    <property type="entry name" value="HSP20"/>
    <property type="match status" value="1"/>
</dbReference>
<protein>
    <submittedName>
        <fullName evidence="4">Hsp20 family protein</fullName>
    </submittedName>
</protein>
<dbReference type="InterPro" id="IPR002068">
    <property type="entry name" value="A-crystallin/Hsp20_dom"/>
</dbReference>
<evidence type="ECO:0000313" key="5">
    <source>
        <dbReference type="Proteomes" id="UP000460435"/>
    </source>
</evidence>
<dbReference type="Proteomes" id="UP000460435">
    <property type="component" value="Unassembled WGS sequence"/>
</dbReference>
<dbReference type="Gene3D" id="2.60.40.790">
    <property type="match status" value="1"/>
</dbReference>
<feature type="domain" description="SHSP" evidence="3">
    <location>
        <begin position="20"/>
        <end position="131"/>
    </location>
</feature>
<comment type="caution">
    <text evidence="4">The sequence shown here is derived from an EMBL/GenBank/DDBJ whole genome shotgun (WGS) entry which is preliminary data.</text>
</comment>
<dbReference type="PANTHER" id="PTHR11527">
    <property type="entry name" value="HEAT-SHOCK PROTEIN 20 FAMILY MEMBER"/>
    <property type="match status" value="1"/>
</dbReference>
<dbReference type="PROSITE" id="PS01031">
    <property type="entry name" value="SHSP"/>
    <property type="match status" value="1"/>
</dbReference>
<dbReference type="AlphaFoldDB" id="A0A7K3MAN7"/>
<comment type="similarity">
    <text evidence="1 2">Belongs to the small heat shock protein (HSP20) family.</text>
</comment>
<dbReference type="InterPro" id="IPR008978">
    <property type="entry name" value="HSP20-like_chaperone"/>
</dbReference>
<accession>A0A7K3MAN7</accession>
<sequence>MTRFDPFRDMDRLAEQVLGTARSAAAMPMDLYRSGDHYVMHFDLPGVDPGSIDVSVENRALTIQAQRTSRDDENTQWLARERPSGTYARQLNLGDGFSLDDIDATYADGVLTVTLPVAEQARPRRIDVTRANSRHNVETGTAERQGIET</sequence>
<evidence type="ECO:0000259" key="3">
    <source>
        <dbReference type="PROSITE" id="PS01031"/>
    </source>
</evidence>
<dbReference type="InterPro" id="IPR031107">
    <property type="entry name" value="Small_HSP"/>
</dbReference>
<dbReference type="EMBL" id="WLZY01000010">
    <property type="protein sequence ID" value="NDL60097.1"/>
    <property type="molecule type" value="Genomic_DNA"/>
</dbReference>
<organism evidence="4 5">
    <name type="scientific">Phytoactinopolyspora mesophila</name>
    <dbReference type="NCBI Taxonomy" id="2650750"/>
    <lineage>
        <taxon>Bacteria</taxon>
        <taxon>Bacillati</taxon>
        <taxon>Actinomycetota</taxon>
        <taxon>Actinomycetes</taxon>
        <taxon>Jiangellales</taxon>
        <taxon>Jiangellaceae</taxon>
        <taxon>Phytoactinopolyspora</taxon>
    </lineage>
</organism>
<keyword evidence="5" id="KW-1185">Reference proteome</keyword>
<reference evidence="4 5" key="1">
    <citation type="submission" date="2019-11" db="EMBL/GenBank/DDBJ databases">
        <authorList>
            <person name="Li X.-J."/>
            <person name="Feng X.-M."/>
        </authorList>
    </citation>
    <scope>NUCLEOTIDE SEQUENCE [LARGE SCALE GENOMIC DNA]</scope>
    <source>
        <strain evidence="4 5">XMNu-373</strain>
    </source>
</reference>
<evidence type="ECO:0000256" key="1">
    <source>
        <dbReference type="PROSITE-ProRule" id="PRU00285"/>
    </source>
</evidence>
<dbReference type="SUPFAM" id="SSF49764">
    <property type="entry name" value="HSP20-like chaperones"/>
    <property type="match status" value="1"/>
</dbReference>
<dbReference type="CDD" id="cd06464">
    <property type="entry name" value="ACD_sHsps-like"/>
    <property type="match status" value="1"/>
</dbReference>
<proteinExistence type="inferred from homology"/>